<dbReference type="PANTHER" id="PTHR43143:SF1">
    <property type="entry name" value="SERINE_THREONINE-PROTEIN PHOSPHATASE CPPED1"/>
    <property type="match status" value="1"/>
</dbReference>
<evidence type="ECO:0000259" key="2">
    <source>
        <dbReference type="Pfam" id="PF00149"/>
    </source>
</evidence>
<gene>
    <name evidence="3" type="ORF">Mucpa_4594</name>
</gene>
<dbReference type="RefSeq" id="WP_008509559.1">
    <property type="nucleotide sequence ID" value="NZ_CM001403.1"/>
</dbReference>
<dbReference type="InterPro" id="IPR004843">
    <property type="entry name" value="Calcineurin-like_PHP"/>
</dbReference>
<sequence length="378" mass="42219">MINSPKYNKPVFKLNQPDDSYKAQPLPQPSGKYPYHLALQDILPAISPASMAFHIAGDTGNLRAFSYQTLVAAGMVQQCEQSSPQQSQPCFLYHLGDVVYNHGEAFEYERQFFQPFKNYPGPIFAIAGNHDSDVNPDAETPYNSLDAFRTVFCDTLSREVAFNTTNRKSITQPNVYWVLDTPLATIIGLYSNVPKYGFIDARQRAWFIDQLKAAASKRPDKALLVCIHHSPYSADVNHSSSLTMIDFLESAYQEANVKPDIVFSGHVHNYQRLCKHYPDGSTVPYIVAGAGGYDELHAIADTDDIRFNGDSPRLDQVDLLSYCDTKHGFLKVNLEKTPSGVSITTEYYTVPDELHEGEPLTVTLVDSFTKVIEKIEAG</sequence>
<dbReference type="Proteomes" id="UP000002774">
    <property type="component" value="Chromosome"/>
</dbReference>
<protein>
    <submittedName>
        <fullName evidence="3">Metallophosphoesterase</fullName>
    </submittedName>
</protein>
<dbReference type="HOGENOM" id="CLU_047693_0_0_10"/>
<dbReference type="EMBL" id="CM001403">
    <property type="protein sequence ID" value="EHQ28683.1"/>
    <property type="molecule type" value="Genomic_DNA"/>
</dbReference>
<name>H1Y764_9SPHI</name>
<dbReference type="PANTHER" id="PTHR43143">
    <property type="entry name" value="METALLOPHOSPHOESTERASE, CALCINEURIN SUPERFAMILY"/>
    <property type="match status" value="1"/>
</dbReference>
<evidence type="ECO:0000313" key="4">
    <source>
        <dbReference type="Proteomes" id="UP000002774"/>
    </source>
</evidence>
<dbReference type="Gene3D" id="3.60.21.10">
    <property type="match status" value="1"/>
</dbReference>
<dbReference type="SUPFAM" id="SSF56300">
    <property type="entry name" value="Metallo-dependent phosphatases"/>
    <property type="match status" value="1"/>
</dbReference>
<keyword evidence="4" id="KW-1185">Reference proteome</keyword>
<accession>H1Y764</accession>
<dbReference type="Pfam" id="PF00149">
    <property type="entry name" value="Metallophos"/>
    <property type="match status" value="1"/>
</dbReference>
<evidence type="ECO:0000313" key="3">
    <source>
        <dbReference type="EMBL" id="EHQ28683.1"/>
    </source>
</evidence>
<dbReference type="AlphaFoldDB" id="H1Y764"/>
<organism evidence="3 4">
    <name type="scientific">Mucilaginibacter paludis DSM 18603</name>
    <dbReference type="NCBI Taxonomy" id="714943"/>
    <lineage>
        <taxon>Bacteria</taxon>
        <taxon>Pseudomonadati</taxon>
        <taxon>Bacteroidota</taxon>
        <taxon>Sphingobacteriia</taxon>
        <taxon>Sphingobacteriales</taxon>
        <taxon>Sphingobacteriaceae</taxon>
        <taxon>Mucilaginibacter</taxon>
    </lineage>
</organism>
<reference evidence="3" key="1">
    <citation type="submission" date="2011-09" db="EMBL/GenBank/DDBJ databases">
        <title>The permanent draft genome of Mucilaginibacter paludis DSM 18603.</title>
        <authorList>
            <consortium name="US DOE Joint Genome Institute (JGI-PGF)"/>
            <person name="Lucas S."/>
            <person name="Han J."/>
            <person name="Lapidus A."/>
            <person name="Bruce D."/>
            <person name="Goodwin L."/>
            <person name="Pitluck S."/>
            <person name="Peters L."/>
            <person name="Kyrpides N."/>
            <person name="Mavromatis K."/>
            <person name="Ivanova N."/>
            <person name="Mikhailova N."/>
            <person name="Held B."/>
            <person name="Detter J.C."/>
            <person name="Tapia R."/>
            <person name="Han C."/>
            <person name="Land M."/>
            <person name="Hauser L."/>
            <person name="Markowitz V."/>
            <person name="Cheng J.-F."/>
            <person name="Hugenholtz P."/>
            <person name="Woyke T."/>
            <person name="Wu D."/>
            <person name="Tindall B."/>
            <person name="Brambilla E."/>
            <person name="Klenk H.-P."/>
            <person name="Eisen J.A."/>
        </authorList>
    </citation>
    <scope>NUCLEOTIDE SEQUENCE [LARGE SCALE GENOMIC DNA]</scope>
    <source>
        <strain evidence="3">DSM 18603</strain>
    </source>
</reference>
<evidence type="ECO:0000256" key="1">
    <source>
        <dbReference type="SAM" id="MobiDB-lite"/>
    </source>
</evidence>
<dbReference type="STRING" id="714943.Mucpa_4594"/>
<proteinExistence type="predicted"/>
<feature type="region of interest" description="Disordered" evidence="1">
    <location>
        <begin position="1"/>
        <end position="26"/>
    </location>
</feature>
<dbReference type="OrthoDB" id="9809781at2"/>
<dbReference type="InterPro" id="IPR029052">
    <property type="entry name" value="Metallo-depent_PP-like"/>
</dbReference>
<dbReference type="eggNOG" id="COG1409">
    <property type="taxonomic scope" value="Bacteria"/>
</dbReference>
<dbReference type="GO" id="GO:0016787">
    <property type="term" value="F:hydrolase activity"/>
    <property type="evidence" value="ECO:0007669"/>
    <property type="project" value="InterPro"/>
</dbReference>
<dbReference type="InterPro" id="IPR051918">
    <property type="entry name" value="STPP_CPPED1"/>
</dbReference>
<feature type="domain" description="Calcineurin-like phosphoesterase" evidence="2">
    <location>
        <begin position="74"/>
        <end position="270"/>
    </location>
</feature>